<accession>A0AAD9ZR93</accession>
<dbReference type="PANTHER" id="PTHR48478">
    <property type="entry name" value="LECTIN-LIKE"/>
    <property type="match status" value="1"/>
</dbReference>
<dbReference type="Proteomes" id="UP001281410">
    <property type="component" value="Unassembled WGS sequence"/>
</dbReference>
<evidence type="ECO:0000313" key="2">
    <source>
        <dbReference type="Proteomes" id="UP001281410"/>
    </source>
</evidence>
<evidence type="ECO:0008006" key="3">
    <source>
        <dbReference type="Google" id="ProtNLM"/>
    </source>
</evidence>
<comment type="caution">
    <text evidence="1">The sequence shown here is derived from an EMBL/GenBank/DDBJ whole genome shotgun (WGS) entry which is preliminary data.</text>
</comment>
<organism evidence="1 2">
    <name type="scientific">Dipteronia sinensis</name>
    <dbReference type="NCBI Taxonomy" id="43782"/>
    <lineage>
        <taxon>Eukaryota</taxon>
        <taxon>Viridiplantae</taxon>
        <taxon>Streptophyta</taxon>
        <taxon>Embryophyta</taxon>
        <taxon>Tracheophyta</taxon>
        <taxon>Spermatophyta</taxon>
        <taxon>Magnoliopsida</taxon>
        <taxon>eudicotyledons</taxon>
        <taxon>Gunneridae</taxon>
        <taxon>Pentapetalae</taxon>
        <taxon>rosids</taxon>
        <taxon>malvids</taxon>
        <taxon>Sapindales</taxon>
        <taxon>Sapindaceae</taxon>
        <taxon>Hippocastanoideae</taxon>
        <taxon>Acereae</taxon>
        <taxon>Dipteronia</taxon>
    </lineage>
</organism>
<dbReference type="Pfam" id="PF14299">
    <property type="entry name" value="PP2"/>
    <property type="match status" value="1"/>
</dbReference>
<gene>
    <name evidence="1" type="ORF">Dsin_028515</name>
</gene>
<dbReference type="EMBL" id="JANJYJ010000009">
    <property type="protein sequence ID" value="KAK3188954.1"/>
    <property type="molecule type" value="Genomic_DNA"/>
</dbReference>
<dbReference type="PANTHER" id="PTHR48478:SF1">
    <property type="entry name" value="LECTIN-LIKE"/>
    <property type="match status" value="1"/>
</dbReference>
<evidence type="ECO:0000313" key="1">
    <source>
        <dbReference type="EMBL" id="KAK3188954.1"/>
    </source>
</evidence>
<dbReference type="GO" id="GO:0030246">
    <property type="term" value="F:carbohydrate binding"/>
    <property type="evidence" value="ECO:0007669"/>
    <property type="project" value="InterPro"/>
</dbReference>
<protein>
    <recommendedName>
        <fullName evidence="3">Phloem protein 2</fullName>
    </recommendedName>
</protein>
<proteinExistence type="predicted"/>
<reference evidence="1" key="1">
    <citation type="journal article" date="2023" name="Plant J.">
        <title>Genome sequences and population genomics provide insights into the demographic history, inbreeding, and mutation load of two 'living fossil' tree species of Dipteronia.</title>
        <authorList>
            <person name="Feng Y."/>
            <person name="Comes H.P."/>
            <person name="Chen J."/>
            <person name="Zhu S."/>
            <person name="Lu R."/>
            <person name="Zhang X."/>
            <person name="Li P."/>
            <person name="Qiu J."/>
            <person name="Olsen K.M."/>
            <person name="Qiu Y."/>
        </authorList>
    </citation>
    <scope>NUCLEOTIDE SEQUENCE</scope>
    <source>
        <strain evidence="1">NBL</strain>
    </source>
</reference>
<sequence length="171" mass="19447">MSHHDPELDEVTPKESGSEITIRPRGFHIVWGKDTRYWQLPEKGKEEAAELKQVCWLEITGSVDVEAGKTYSIEFEVSMKPDAFGWSGCPVFMMAKVGKKGKYTWKKITTLDEKRTTTTSSSPFLIPDTSSRLIINPLDNNKLFFGLYEVWSGKWKGGLLIHKAIIKPIQK</sequence>
<keyword evidence="2" id="KW-1185">Reference proteome</keyword>
<name>A0AAD9ZR93_9ROSI</name>
<dbReference type="AlphaFoldDB" id="A0AAD9ZR93"/>
<dbReference type="InterPro" id="IPR052147">
    <property type="entry name" value="PP2-like/Lectin"/>
</dbReference>
<dbReference type="InterPro" id="IPR025886">
    <property type="entry name" value="PP2-like"/>
</dbReference>